<evidence type="ECO:0000256" key="1">
    <source>
        <dbReference type="SAM" id="Phobius"/>
    </source>
</evidence>
<evidence type="ECO:0000313" key="3">
    <source>
        <dbReference type="Proteomes" id="UP000000593"/>
    </source>
</evidence>
<accession>Q6LGF5</accession>
<dbReference type="STRING" id="298386.PBPRB1765"/>
<organism evidence="2 3">
    <name type="scientific">Photobacterium profundum (strain SS9)</name>
    <dbReference type="NCBI Taxonomy" id="298386"/>
    <lineage>
        <taxon>Bacteria</taxon>
        <taxon>Pseudomonadati</taxon>
        <taxon>Pseudomonadota</taxon>
        <taxon>Gammaproteobacteria</taxon>
        <taxon>Vibrionales</taxon>
        <taxon>Vibrionaceae</taxon>
        <taxon>Photobacterium</taxon>
    </lineage>
</organism>
<protein>
    <submittedName>
        <fullName evidence="2">Uncharacterized protein</fullName>
    </submittedName>
</protein>
<reference evidence="3" key="1">
    <citation type="journal article" date="2005" name="Science">
        <title>Life at depth: Photobacterium profundum genome sequence and expression analysis.</title>
        <authorList>
            <person name="Vezzi A."/>
            <person name="Campanaro S."/>
            <person name="D'Angelo M."/>
            <person name="Simonato F."/>
            <person name="Vitulo N."/>
            <person name="Lauro F.M."/>
            <person name="Cestaro A."/>
            <person name="Malacrida G."/>
            <person name="Simionati B."/>
            <person name="Cannata N."/>
            <person name="Romualdi C."/>
            <person name="Bartlett D.H."/>
            <person name="Valle G."/>
        </authorList>
    </citation>
    <scope>NUCLEOTIDE SEQUENCE [LARGE SCALE GENOMIC DNA]</scope>
    <source>
        <strain evidence="3">ATCC BAA-1253 / SS9</strain>
    </source>
</reference>
<feature type="transmembrane region" description="Helical" evidence="1">
    <location>
        <begin position="43"/>
        <end position="65"/>
    </location>
</feature>
<sequence length="162" mass="18621">MFLGTFFDYAGYMKDSVYLQITSLKFSFRTNQILNYWATHMNVINIVSNIARVMLVGGILISVYFYHNPKMVMISSVTSLVGMLVLKVMSIMCNRDLLILDIAQSTERSFLMEIKRRVENEKSFNDELISLCSNATNEVEAKYKVIHNLNRPVEAACRKNLT</sequence>
<gene>
    <name evidence="2" type="ordered locus">PBPRB1765</name>
</gene>
<keyword evidence="1" id="KW-0812">Transmembrane</keyword>
<proteinExistence type="predicted"/>
<dbReference type="KEGG" id="ppr:PBPRB1765"/>
<keyword evidence="1" id="KW-0472">Membrane</keyword>
<dbReference type="EMBL" id="CR378680">
    <property type="protein sequence ID" value="CAG23625.1"/>
    <property type="molecule type" value="Genomic_DNA"/>
</dbReference>
<dbReference type="Proteomes" id="UP000000593">
    <property type="component" value="Chromosome 2"/>
</dbReference>
<dbReference type="AlphaFoldDB" id="Q6LGF5"/>
<keyword evidence="1" id="KW-1133">Transmembrane helix</keyword>
<evidence type="ECO:0000313" key="2">
    <source>
        <dbReference type="EMBL" id="CAG23625.1"/>
    </source>
</evidence>
<name>Q6LGF5_PHOPR</name>
<dbReference type="HOGENOM" id="CLU_1633846_0_0_6"/>
<keyword evidence="3" id="KW-1185">Reference proteome</keyword>
<feature type="transmembrane region" description="Helical" evidence="1">
    <location>
        <begin position="71"/>
        <end position="89"/>
    </location>
</feature>